<feature type="region of interest" description="Disordered" evidence="1">
    <location>
        <begin position="919"/>
        <end position="971"/>
    </location>
</feature>
<feature type="region of interest" description="Disordered" evidence="1">
    <location>
        <begin position="1349"/>
        <end position="1376"/>
    </location>
</feature>
<feature type="chain" id="PRO_5040253900" description="Chitin-binding type-2 domain-containing protein" evidence="2">
    <location>
        <begin position="24"/>
        <end position="2381"/>
    </location>
</feature>
<dbReference type="InterPro" id="IPR036508">
    <property type="entry name" value="Chitin-bd_dom_sf"/>
</dbReference>
<dbReference type="GO" id="GO:0008061">
    <property type="term" value="F:chitin binding"/>
    <property type="evidence" value="ECO:0007669"/>
    <property type="project" value="InterPro"/>
</dbReference>
<feature type="compositionally biased region" description="Polar residues" evidence="1">
    <location>
        <begin position="961"/>
        <end position="971"/>
    </location>
</feature>
<feature type="compositionally biased region" description="Polar residues" evidence="1">
    <location>
        <begin position="525"/>
        <end position="539"/>
    </location>
</feature>
<feature type="compositionally biased region" description="Pro residues" evidence="1">
    <location>
        <begin position="122"/>
        <end position="137"/>
    </location>
</feature>
<feature type="compositionally biased region" description="Basic and acidic residues" evidence="1">
    <location>
        <begin position="1349"/>
        <end position="1361"/>
    </location>
</feature>
<evidence type="ECO:0000256" key="1">
    <source>
        <dbReference type="SAM" id="MobiDB-lite"/>
    </source>
</evidence>
<dbReference type="GO" id="GO:0005576">
    <property type="term" value="C:extracellular region"/>
    <property type="evidence" value="ECO:0007669"/>
    <property type="project" value="InterPro"/>
</dbReference>
<protein>
    <recommendedName>
        <fullName evidence="3">Chitin-binding type-2 domain-containing protein</fullName>
    </recommendedName>
</protein>
<dbReference type="PROSITE" id="PS50940">
    <property type="entry name" value="CHIT_BIND_II"/>
    <property type="match status" value="1"/>
</dbReference>
<feature type="compositionally biased region" description="Polar residues" evidence="1">
    <location>
        <begin position="1946"/>
        <end position="1987"/>
    </location>
</feature>
<organism evidence="4 5">
    <name type="scientific">Pieris brassicae</name>
    <name type="common">White butterfly</name>
    <name type="synonym">Large white butterfly</name>
    <dbReference type="NCBI Taxonomy" id="7116"/>
    <lineage>
        <taxon>Eukaryota</taxon>
        <taxon>Metazoa</taxon>
        <taxon>Ecdysozoa</taxon>
        <taxon>Arthropoda</taxon>
        <taxon>Hexapoda</taxon>
        <taxon>Insecta</taxon>
        <taxon>Pterygota</taxon>
        <taxon>Neoptera</taxon>
        <taxon>Endopterygota</taxon>
        <taxon>Lepidoptera</taxon>
        <taxon>Glossata</taxon>
        <taxon>Ditrysia</taxon>
        <taxon>Papilionoidea</taxon>
        <taxon>Pieridae</taxon>
        <taxon>Pierinae</taxon>
        <taxon>Pieris</taxon>
    </lineage>
</organism>
<dbReference type="InterPro" id="IPR052740">
    <property type="entry name" value="CE4"/>
</dbReference>
<reference evidence="4" key="1">
    <citation type="submission" date="2022-05" db="EMBL/GenBank/DDBJ databases">
        <authorList>
            <person name="Okamura Y."/>
        </authorList>
    </citation>
    <scope>NUCLEOTIDE SEQUENCE</scope>
</reference>
<dbReference type="Proteomes" id="UP001152562">
    <property type="component" value="Unassembled WGS sequence"/>
</dbReference>
<dbReference type="PANTHER" id="PTHR45985">
    <property type="match status" value="1"/>
</dbReference>
<feature type="region of interest" description="Disordered" evidence="1">
    <location>
        <begin position="1184"/>
        <end position="1203"/>
    </location>
</feature>
<evidence type="ECO:0000259" key="3">
    <source>
        <dbReference type="PROSITE" id="PS50940"/>
    </source>
</evidence>
<feature type="signal peptide" evidence="2">
    <location>
        <begin position="1"/>
        <end position="23"/>
    </location>
</feature>
<dbReference type="PANTHER" id="PTHR45985:SF12">
    <property type="entry name" value="CHITIN DEACETYLASE-LIKE 5, ISOFORM B"/>
    <property type="match status" value="1"/>
</dbReference>
<feature type="compositionally biased region" description="Basic and acidic residues" evidence="1">
    <location>
        <begin position="1305"/>
        <end position="1322"/>
    </location>
</feature>
<dbReference type="GO" id="GO:0005975">
    <property type="term" value="P:carbohydrate metabolic process"/>
    <property type="evidence" value="ECO:0007669"/>
    <property type="project" value="InterPro"/>
</dbReference>
<feature type="region of interest" description="Disordered" evidence="1">
    <location>
        <begin position="492"/>
        <end position="587"/>
    </location>
</feature>
<feature type="compositionally biased region" description="Low complexity" evidence="1">
    <location>
        <begin position="512"/>
        <end position="524"/>
    </location>
</feature>
<accession>A0A9P0SWS0</accession>
<dbReference type="EMBL" id="CALOZG010000002">
    <property type="protein sequence ID" value="CAH3964230.1"/>
    <property type="molecule type" value="Genomic_DNA"/>
</dbReference>
<dbReference type="GO" id="GO:0016810">
    <property type="term" value="F:hydrolase activity, acting on carbon-nitrogen (but not peptide) bonds"/>
    <property type="evidence" value="ECO:0007669"/>
    <property type="project" value="InterPro"/>
</dbReference>
<feature type="region of interest" description="Disordered" evidence="1">
    <location>
        <begin position="1916"/>
        <end position="1987"/>
    </location>
</feature>
<gene>
    <name evidence="4" type="ORF">PIBRA_LOCUS1636</name>
</gene>
<evidence type="ECO:0000256" key="2">
    <source>
        <dbReference type="SAM" id="SignalP"/>
    </source>
</evidence>
<evidence type="ECO:0000313" key="5">
    <source>
        <dbReference type="Proteomes" id="UP001152562"/>
    </source>
</evidence>
<dbReference type="SMART" id="SM00494">
    <property type="entry name" value="ChtBD2"/>
    <property type="match status" value="1"/>
</dbReference>
<dbReference type="Gene3D" id="3.20.20.370">
    <property type="entry name" value="Glycoside hydrolase/deacetylase"/>
    <property type="match status" value="1"/>
</dbReference>
<feature type="region of interest" description="Disordered" evidence="1">
    <location>
        <begin position="1260"/>
        <end position="1286"/>
    </location>
</feature>
<feature type="region of interest" description="Disordered" evidence="1">
    <location>
        <begin position="1300"/>
        <end position="1330"/>
    </location>
</feature>
<evidence type="ECO:0000313" key="4">
    <source>
        <dbReference type="EMBL" id="CAH3964230.1"/>
    </source>
</evidence>
<feature type="compositionally biased region" description="Acidic residues" evidence="1">
    <location>
        <begin position="552"/>
        <end position="571"/>
    </location>
</feature>
<dbReference type="Gene3D" id="2.170.140.10">
    <property type="entry name" value="Chitin binding domain"/>
    <property type="match status" value="1"/>
</dbReference>
<dbReference type="SUPFAM" id="SSF88713">
    <property type="entry name" value="Glycoside hydrolase/deacetylase"/>
    <property type="match status" value="1"/>
</dbReference>
<feature type="region of interest" description="Disordered" evidence="1">
    <location>
        <begin position="114"/>
        <end position="158"/>
    </location>
</feature>
<feature type="compositionally biased region" description="Polar residues" evidence="1">
    <location>
        <begin position="1920"/>
        <end position="1934"/>
    </location>
</feature>
<sequence>MGSMRYFSAGALFTLVLLTECLGANDRSRQRSGPIRSVPVAADIKREADFDCPEEFGYYPHPTDCTLYYVCVFGGALLESCTGGLMYSHELQTCDWPRNVGCDATGAVVAEDLERLNEREPPPPPPRRNPPPAPRLQPKPVVTSRGQPQYSRREEYEKQQQLYAEVDDLPPVEELETDRQQRVYRGQPSTIGQVQKDRDGYVSQPISSGRTLNANIIPASLNQNSKIGSFSFGSQVDERRTATATQAPQTYRGQKDDVTDIPDRLVDISTNEIEIDGESFKTHQRTKRSTAPLDFNFDTKNQSQITKRNDDDQVMEYFEAETEPSLNDYDDNHDETERDKRQVRYYLKNGYKTPVKIWPNTKQLKLVDLQHYNPNIQSARYHTQYNNDNLNSATRQQSPQSYFQNPYLTYHTDNFQSQRPFKPSIPDIVKQKPTNINMQIITKSPPISSLNNNDNPFASLSGGFYNNNQNKVTHNNQNMQYSFQPVTPKYVSFPDSSQLPTTHVTGKPVHGNPTTSPNNYNSNYQVSDTQPSKFHNTNDLNRKPNNAKPVEVDEEYEDEDSNEGDDEESSEEFQNGDNFKPFSTRLPHEYTHPKNKYAHIDNPFANPNFDFDEFLSNLRENHYSAIGVTTSKPKPVPDRAFNLQTPKVYASTPSYDKKVTNPTGFGSTSISSPKPFTIPVQSNVDSYNNPPQVFKGQTGLVASKFKPPNFKDDRQLPLQYNFNTQFENNINNNQTRLTSPNSYSQYLHEVTPKPFNANTRFNSITSSTNAYRQANSMSSERPFVTSTIKPDNAYILTFQQSTVNPSLSNNQLAALQNHWKQTSSDFSAIMKSTLRPNYFSDIPNLEGLFKQAIRTSSQAPIKAPESVRHYMTTTSTTTTQPPLKRKPIPKPSPEMTDYYYDDEDDQYYYEPMVKPKYMPSTEVKPQRPPMAQNYHEYDDSSEDTGDLKNIKGNSLAPRRPTNPNSLSDSVTKNHNDVSVVTKVPFKQSLKHINGKIPVPVMGYDFPDGTHQQLNELSMVHHLRNRTYYMRVPNGNDPYTLKPPKYLNQTTLRPYTLRHRLAKPTTLKDSETQSEENKQTRGRIRHHNIVAQMKLTTPSDSSKQETRYTKTSHDDKTNSLEPTESIPPSSFSASPRPKMLYNGSQAYSPDQYDPYYAVYDEDGELYKDTDYVQQYNVGSLRPAVQQTYRGTPPPARRPVESYTPRPVLPDDYDDALIQGQIPNQNQYQTAIRQQTRGDVNELGYDHVPSSVRTTIYEATSLSTTPPTTSTTFTTTTTTTTTSTTKRPTTAPFKETITVTRFSPRSSTDENSFRDSNPIEKRTNLNESTSTLPATLSSRINFSSHAKPFEKTDNLNRLDDNLHSTDNLPTRKPVSRVTPNSEHNLKIVHDNYKPVNKKMISLTTGFSIRRNSNDTDNPYTLTVRTKPFEPFTAPVKSSNNNVNNKKQDIQRYYYDVDKYVDNHNIENDSNVTTLKSNNNENVEIAEVKEVSKHKRPHVKVTPTPKTKIRIDTTPSTTDSTKFYLKTVRKRPATYTNPIENTVSSTDNIKLDDIVDSAIQDEEKIEKLETMQSSTSKFSDDQLDDKYLHNRQWDESVISPYETLNNLRNKETEHDLEYTSTSTTSTLPPRQFLDGYVNRDKPITQKPSYYTYRVADEDVSDQTTEVFNGRVRNIIKTFFNSFTSTPQFLETTSLFSTPLPKEEVVNIGFQKKKIKYAEDKPVRNNIKYLQIITEPSVTEILPTIANLPEPVSEVTDSFITSTYNTPPVLPPRQSEKKQSHTSILESSTVNEFVNIQKPNSYESKFSKFVTHKPDNFKSAKYTKILSKEPLVDDIVTTQAYDRSSTTTLSNIDIKYSTSAKSMELQPIIVSDIASTTSTTKSMTTTKTDYDLTSTKNLPFPTRVSRVNPAIKLAVKTLGDGRRSYQSSPNCSTDNRLQANPKCNEIKYQRPSNTRGRGSAHYSTGSDSPQQTPNRGTPPTRSRPTLKPSTAIVSKTAEAPDIYTIPPSRPAPVYPQPLPDKTAAKCRKDVCLLPDCFCGGKDIPGDLPVESVPQIVVLTFDDSVNDLNKGLYSDLFEKGRVNPNGCPISATFYVSHEWTDYSQVQNLYSAGHEMASHTISHSFGEQFSQKKWNREVGGQREILAAYGGVKLEDVRGMRAPFLSVGGNKMFKMLYDSNFTYDSSLPVYENKPPSWPYTLDYKLFHDCMIPPCPTKSYPGVWEVPMVMWQDLNGGRCSMGDACANPSEAEGVYKMILKNFDRHYTSNRAPFGLFYHAAWFTQAHHKEGFIMFLDFINKMKDVWIVTNWQALQWVRDPTPISRLNSFQPFQCNYQGRPKKCNNPKVCNLWHKSGVRYMRTCQPCPEIYPWTGKTGIRSSRIDNEIEDK</sequence>
<dbReference type="Pfam" id="PF01522">
    <property type="entry name" value="Polysacc_deac_1"/>
    <property type="match status" value="1"/>
</dbReference>
<feature type="compositionally biased region" description="Basic and acidic residues" evidence="1">
    <location>
        <begin position="1101"/>
        <end position="1117"/>
    </location>
</feature>
<dbReference type="InterPro" id="IPR011330">
    <property type="entry name" value="Glyco_hydro/deAcase_b/a-brl"/>
</dbReference>
<dbReference type="SUPFAM" id="SSF57625">
    <property type="entry name" value="Invertebrate chitin-binding proteins"/>
    <property type="match status" value="1"/>
</dbReference>
<keyword evidence="5" id="KW-1185">Reference proteome</keyword>
<feature type="domain" description="Chitin-binding type-2" evidence="3">
    <location>
        <begin position="49"/>
        <end position="104"/>
    </location>
</feature>
<comment type="caution">
    <text evidence="4">The sequence shown here is derived from an EMBL/GenBank/DDBJ whole genome shotgun (WGS) entry which is preliminary data.</text>
</comment>
<feature type="region of interest" description="Disordered" evidence="1">
    <location>
        <begin position="859"/>
        <end position="895"/>
    </location>
</feature>
<feature type="region of interest" description="Disordered" evidence="1">
    <location>
        <begin position="1061"/>
        <end position="1135"/>
    </location>
</feature>
<feature type="compositionally biased region" description="Polar residues" evidence="1">
    <location>
        <begin position="494"/>
        <end position="504"/>
    </location>
</feature>
<dbReference type="Pfam" id="PF01607">
    <property type="entry name" value="CBM_14"/>
    <property type="match status" value="1"/>
</dbReference>
<keyword evidence="2" id="KW-0732">Signal</keyword>
<name>A0A9P0SWS0_PIEBR</name>
<dbReference type="FunFam" id="3.20.20.370:FF:000003">
    <property type="entry name" value="CLUMA_CG003232, isoform B"/>
    <property type="match status" value="1"/>
</dbReference>
<feature type="compositionally biased region" description="Polar residues" evidence="1">
    <location>
        <begin position="1118"/>
        <end position="1132"/>
    </location>
</feature>
<dbReference type="InterPro" id="IPR002557">
    <property type="entry name" value="Chitin-bd_dom"/>
</dbReference>
<proteinExistence type="predicted"/>
<feature type="compositionally biased region" description="Basic and acidic residues" evidence="1">
    <location>
        <begin position="1065"/>
        <end position="1078"/>
    </location>
</feature>
<dbReference type="InterPro" id="IPR002509">
    <property type="entry name" value="NODB_dom"/>
</dbReference>
<dbReference type="CDD" id="cd10975">
    <property type="entry name" value="CE4_CDA_like_2"/>
    <property type="match status" value="1"/>
</dbReference>